<protein>
    <submittedName>
        <fullName evidence="2">Uncharacterized protein</fullName>
    </submittedName>
</protein>
<accession>A0ABS9RKS5</accession>
<sequence length="149" mass="17296">MRKNIKKIIVALILIPVLVGIIFLIWLNSIFGNKEPSDKRLKQLFETYTKSEFPKSGKISDKDYLSGLNDGWEAAIITVNDTTEFEHMLNSIEQKQIMTRRIRGKYGFGFSSKFASDKTILLDSIYYTNEGFILGYIKNKKIFLIEKDW</sequence>
<dbReference type="EMBL" id="JAKVQD010000005">
    <property type="protein sequence ID" value="MCH4553554.1"/>
    <property type="molecule type" value="Genomic_DNA"/>
</dbReference>
<feature type="transmembrane region" description="Helical" evidence="1">
    <location>
        <begin position="7"/>
        <end position="27"/>
    </location>
</feature>
<name>A0ABS9RKS5_9FLAO</name>
<dbReference type="Proteomes" id="UP001156141">
    <property type="component" value="Unassembled WGS sequence"/>
</dbReference>
<keyword evidence="1" id="KW-0472">Membrane</keyword>
<evidence type="ECO:0000313" key="2">
    <source>
        <dbReference type="EMBL" id="MCH4553554.1"/>
    </source>
</evidence>
<gene>
    <name evidence="2" type="ORF">MKW35_13075</name>
</gene>
<evidence type="ECO:0000256" key="1">
    <source>
        <dbReference type="SAM" id="Phobius"/>
    </source>
</evidence>
<keyword evidence="3" id="KW-1185">Reference proteome</keyword>
<dbReference type="RefSeq" id="WP_240574630.1">
    <property type="nucleotide sequence ID" value="NZ_CP136709.1"/>
</dbReference>
<keyword evidence="1" id="KW-0812">Transmembrane</keyword>
<proteinExistence type="predicted"/>
<keyword evidence="1" id="KW-1133">Transmembrane helix</keyword>
<reference evidence="2" key="1">
    <citation type="submission" date="2022-02" db="EMBL/GenBank/DDBJ databases">
        <title>Aestuariibaculum sp., a marine bacterium isolated from sediment in Guangxi.</title>
        <authorList>
            <person name="Ying J."/>
        </authorList>
    </citation>
    <scope>NUCLEOTIDE SEQUENCE</scope>
    <source>
        <strain evidence="2">L182</strain>
    </source>
</reference>
<organism evidence="2 3">
    <name type="scientific">Aestuariibaculum lutulentum</name>
    <dbReference type="NCBI Taxonomy" id="2920935"/>
    <lineage>
        <taxon>Bacteria</taxon>
        <taxon>Pseudomonadati</taxon>
        <taxon>Bacteroidota</taxon>
        <taxon>Flavobacteriia</taxon>
        <taxon>Flavobacteriales</taxon>
        <taxon>Flavobacteriaceae</taxon>
    </lineage>
</organism>
<comment type="caution">
    <text evidence="2">The sequence shown here is derived from an EMBL/GenBank/DDBJ whole genome shotgun (WGS) entry which is preliminary data.</text>
</comment>
<evidence type="ECO:0000313" key="3">
    <source>
        <dbReference type="Proteomes" id="UP001156141"/>
    </source>
</evidence>